<dbReference type="CDD" id="cd07020">
    <property type="entry name" value="Clp_protease_NfeD_1"/>
    <property type="match status" value="1"/>
</dbReference>
<feature type="transmembrane region" description="Helical" evidence="5">
    <location>
        <begin position="106"/>
        <end position="125"/>
    </location>
</feature>
<dbReference type="Gene3D" id="2.40.50.140">
    <property type="entry name" value="Nucleic acid-binding proteins"/>
    <property type="match status" value="1"/>
</dbReference>
<dbReference type="EMBL" id="LNQE01001369">
    <property type="protein sequence ID" value="KUG18664.1"/>
    <property type="molecule type" value="Genomic_DNA"/>
</dbReference>
<dbReference type="InterPro" id="IPR052165">
    <property type="entry name" value="Membrane_assoc_protease"/>
</dbReference>
<feature type="transmembrane region" description="Helical" evidence="5">
    <location>
        <begin position="347"/>
        <end position="368"/>
    </location>
</feature>
<evidence type="ECO:0000313" key="9">
    <source>
        <dbReference type="EMBL" id="KUG18664.1"/>
    </source>
</evidence>
<gene>
    <name evidence="9" type="ORF">ASZ90_011591</name>
</gene>
<evidence type="ECO:0000259" key="6">
    <source>
        <dbReference type="Pfam" id="PF01957"/>
    </source>
</evidence>
<dbReference type="InterPro" id="IPR002810">
    <property type="entry name" value="NfeD-like_C"/>
</dbReference>
<proteinExistence type="predicted"/>
<reference evidence="9" key="1">
    <citation type="journal article" date="2015" name="Proc. Natl. Acad. Sci. U.S.A.">
        <title>Networks of energetic and metabolic interactions define dynamics in microbial communities.</title>
        <authorList>
            <person name="Embree M."/>
            <person name="Liu J.K."/>
            <person name="Al-Bassam M.M."/>
            <person name="Zengler K."/>
        </authorList>
    </citation>
    <scope>NUCLEOTIDE SEQUENCE</scope>
</reference>
<comment type="subcellular location">
    <subcellularLocation>
        <location evidence="1">Membrane</location>
        <topology evidence="1">Multi-pass membrane protein</topology>
    </subcellularLocation>
</comment>
<dbReference type="GO" id="GO:0016020">
    <property type="term" value="C:membrane"/>
    <property type="evidence" value="ECO:0007669"/>
    <property type="project" value="UniProtKB-SubCell"/>
</dbReference>
<feature type="domain" description="NfeD integral membrane" evidence="7">
    <location>
        <begin position="245"/>
        <end position="368"/>
    </location>
</feature>
<dbReference type="InterPro" id="IPR056738">
    <property type="entry name" value="NfeD1b_N"/>
</dbReference>
<evidence type="ECO:0000256" key="1">
    <source>
        <dbReference type="ARBA" id="ARBA00004141"/>
    </source>
</evidence>
<comment type="caution">
    <text evidence="9">The sequence shown here is derived from an EMBL/GenBank/DDBJ whole genome shotgun (WGS) entry which is preliminary data.</text>
</comment>
<dbReference type="AlphaFoldDB" id="A0A0W8FCR7"/>
<evidence type="ECO:0000256" key="5">
    <source>
        <dbReference type="SAM" id="Phobius"/>
    </source>
</evidence>
<dbReference type="SUPFAM" id="SSF141322">
    <property type="entry name" value="NfeD domain-like"/>
    <property type="match status" value="1"/>
</dbReference>
<dbReference type="InterPro" id="IPR029045">
    <property type="entry name" value="ClpP/crotonase-like_dom_sf"/>
</dbReference>
<dbReference type="Pfam" id="PF24961">
    <property type="entry name" value="NfeD_membrane"/>
    <property type="match status" value="1"/>
</dbReference>
<organism evidence="9">
    <name type="scientific">hydrocarbon metagenome</name>
    <dbReference type="NCBI Taxonomy" id="938273"/>
    <lineage>
        <taxon>unclassified sequences</taxon>
        <taxon>metagenomes</taxon>
        <taxon>ecological metagenomes</taxon>
    </lineage>
</organism>
<feature type="transmembrane region" description="Helical" evidence="5">
    <location>
        <begin position="274"/>
        <end position="305"/>
    </location>
</feature>
<feature type="transmembrane region" description="Helical" evidence="5">
    <location>
        <begin position="312"/>
        <end position="335"/>
    </location>
</feature>
<dbReference type="SUPFAM" id="SSF52096">
    <property type="entry name" value="ClpP/crotonase"/>
    <property type="match status" value="1"/>
</dbReference>
<feature type="domain" description="NfeD1b N-terminal" evidence="8">
    <location>
        <begin position="38"/>
        <end position="189"/>
    </location>
</feature>
<sequence>MDEYCMNSRVRVMLSRILEIVLLLALVLGQAQAAGTVLTVDMKGTITPASDDIVLAALERAEAVDARALMLLLDTPGGGLAETTEILRLIDESDIPVIGYVHPEGAVAWSAGTIILIGSDIAAMAPHTIIGSAQPVQFSPTGSTVPVNDSKTTNAIVAMIEEKARKHGRNTTAAREFVLSNLNLNADEAMKYRVVEHIAPTPEELLAQINGTSIKDATLITKDAKLEAFEPPLNLQFLKMLSDPTIAGLLMLIGLYSLIFGFSSPGMGAEVFGLIALAMGLIGLGFNVNIGAIFLILLGLGLILAELHSHTFGILAVAGLVCVIAGSILFVPTSFPEWYVPGSYQRSMALALILPSLILGLFMAFAIYKVAQARFAPMVIDVFEGEEAVAIDRLDPKGYVLFQGEYWLAEAEGTVEKGEKVVIVARGGGQLKVRAGPK</sequence>
<dbReference type="InterPro" id="IPR012340">
    <property type="entry name" value="NA-bd_OB-fold"/>
</dbReference>
<feature type="domain" description="NfeD-like C-terminal" evidence="6">
    <location>
        <begin position="384"/>
        <end position="434"/>
    </location>
</feature>
<evidence type="ECO:0000256" key="2">
    <source>
        <dbReference type="ARBA" id="ARBA00022692"/>
    </source>
</evidence>
<feature type="transmembrane region" description="Helical" evidence="5">
    <location>
        <begin position="245"/>
        <end position="262"/>
    </location>
</feature>
<evidence type="ECO:0000259" key="8">
    <source>
        <dbReference type="Pfam" id="PF25145"/>
    </source>
</evidence>
<name>A0A0W8FCR7_9ZZZZ</name>
<accession>A0A0W8FCR7</accession>
<dbReference type="PANTHER" id="PTHR33507">
    <property type="entry name" value="INNER MEMBRANE PROTEIN YBBJ"/>
    <property type="match status" value="1"/>
</dbReference>
<dbReference type="InterPro" id="IPR056739">
    <property type="entry name" value="NfeD_membrane"/>
</dbReference>
<keyword evidence="2 5" id="KW-0812">Transmembrane</keyword>
<keyword evidence="3 5" id="KW-1133">Transmembrane helix</keyword>
<dbReference type="Pfam" id="PF25145">
    <property type="entry name" value="NfeD1b_N"/>
    <property type="match status" value="1"/>
</dbReference>
<evidence type="ECO:0000259" key="7">
    <source>
        <dbReference type="Pfam" id="PF24961"/>
    </source>
</evidence>
<evidence type="ECO:0000256" key="3">
    <source>
        <dbReference type="ARBA" id="ARBA00022989"/>
    </source>
</evidence>
<keyword evidence="4 5" id="KW-0472">Membrane</keyword>
<evidence type="ECO:0000256" key="4">
    <source>
        <dbReference type="ARBA" id="ARBA00023136"/>
    </source>
</evidence>
<dbReference type="PANTHER" id="PTHR33507:SF4">
    <property type="entry name" value="NODULATION COMPETITIVENESS PROTEIN NFED"/>
    <property type="match status" value="1"/>
</dbReference>
<protein>
    <submittedName>
        <fullName evidence="9">Uncharacterized protein</fullName>
    </submittedName>
</protein>
<dbReference type="Gene3D" id="3.90.226.10">
    <property type="entry name" value="2-enoyl-CoA Hydratase, Chain A, domain 1"/>
    <property type="match status" value="1"/>
</dbReference>
<dbReference type="Pfam" id="PF01957">
    <property type="entry name" value="NfeD"/>
    <property type="match status" value="1"/>
</dbReference>